<dbReference type="PANTHER" id="PTHR43653:SF1">
    <property type="entry name" value="CYTOCHROME C-TYPE BIOGENESIS PROTEIN CCMF"/>
    <property type="match status" value="1"/>
</dbReference>
<feature type="transmembrane region" description="Helical" evidence="3">
    <location>
        <begin position="126"/>
        <end position="149"/>
    </location>
</feature>
<dbReference type="Pfam" id="PF16327">
    <property type="entry name" value="CcmF_C"/>
    <property type="match status" value="1"/>
</dbReference>
<dbReference type="GO" id="GO:0015232">
    <property type="term" value="F:heme transmembrane transporter activity"/>
    <property type="evidence" value="ECO:0007669"/>
    <property type="project" value="InterPro"/>
</dbReference>
<dbReference type="AlphaFoldDB" id="A0A0F8ZF39"/>
<feature type="non-terminal residue" evidence="6">
    <location>
        <position position="176"/>
    </location>
</feature>
<keyword evidence="2" id="KW-0201">Cytochrome c-type biogenesis</keyword>
<evidence type="ECO:0000256" key="3">
    <source>
        <dbReference type="SAM" id="Phobius"/>
    </source>
</evidence>
<evidence type="ECO:0000256" key="2">
    <source>
        <dbReference type="ARBA" id="ARBA00022748"/>
    </source>
</evidence>
<feature type="domain" description="Cytochrome c assembly protein" evidence="4">
    <location>
        <begin position="2"/>
        <end position="70"/>
    </location>
</feature>
<dbReference type="PANTHER" id="PTHR43653">
    <property type="entry name" value="CYTOCHROME C ASSEMBLY PROTEIN-RELATED"/>
    <property type="match status" value="1"/>
</dbReference>
<organism evidence="6">
    <name type="scientific">marine sediment metagenome</name>
    <dbReference type="NCBI Taxonomy" id="412755"/>
    <lineage>
        <taxon>unclassified sequences</taxon>
        <taxon>metagenomes</taxon>
        <taxon>ecological metagenomes</taxon>
    </lineage>
</organism>
<comment type="caution">
    <text evidence="6">The sequence shown here is derived from an EMBL/GenBank/DDBJ whole genome shotgun (WGS) entry which is preliminary data.</text>
</comment>
<keyword evidence="3" id="KW-0472">Membrane</keyword>
<comment type="similarity">
    <text evidence="1">Belongs to the CcmF/CycK/Ccl1/NrfE/CcsA family.</text>
</comment>
<protein>
    <recommendedName>
        <fullName evidence="7">Cytochrome c assembly protein domain-containing protein</fullName>
    </recommendedName>
</protein>
<name>A0A0F8ZF39_9ZZZZ</name>
<feature type="transmembrane region" description="Helical" evidence="3">
    <location>
        <begin position="46"/>
        <end position="67"/>
    </location>
</feature>
<reference evidence="6" key="1">
    <citation type="journal article" date="2015" name="Nature">
        <title>Complex archaea that bridge the gap between prokaryotes and eukaryotes.</title>
        <authorList>
            <person name="Spang A."/>
            <person name="Saw J.H."/>
            <person name="Jorgensen S.L."/>
            <person name="Zaremba-Niedzwiedzka K."/>
            <person name="Martijn J."/>
            <person name="Lind A.E."/>
            <person name="van Eijk R."/>
            <person name="Schleper C."/>
            <person name="Guy L."/>
            <person name="Ettema T.J."/>
        </authorList>
    </citation>
    <scope>NUCLEOTIDE SEQUENCE</scope>
</reference>
<evidence type="ECO:0000256" key="1">
    <source>
        <dbReference type="ARBA" id="ARBA00009186"/>
    </source>
</evidence>
<dbReference type="InterPro" id="IPR032523">
    <property type="entry name" value="CcmF_C"/>
</dbReference>
<evidence type="ECO:0000259" key="4">
    <source>
        <dbReference type="Pfam" id="PF01578"/>
    </source>
</evidence>
<evidence type="ECO:0008006" key="7">
    <source>
        <dbReference type="Google" id="ProtNLM"/>
    </source>
</evidence>
<feature type="transmembrane region" description="Helical" evidence="3">
    <location>
        <begin position="22"/>
        <end position="39"/>
    </location>
</feature>
<dbReference type="EMBL" id="LAZR01048217">
    <property type="protein sequence ID" value="KKK92422.1"/>
    <property type="molecule type" value="Genomic_DNA"/>
</dbReference>
<proteinExistence type="inferred from homology"/>
<dbReference type="PRINTS" id="PR01410">
    <property type="entry name" value="CCBIOGENESIS"/>
</dbReference>
<evidence type="ECO:0000259" key="5">
    <source>
        <dbReference type="Pfam" id="PF16327"/>
    </source>
</evidence>
<sequence length="176" mass="19385">MLWAYRVLGWGGYWGWDPVENVALIPWLAATAYIHSVIVTEKRGMLKVWTMVLVILAFALSIFGTFIVRSGVITSVHSFAQSAVGPWFFVFLGLTLILSLTALFSRLPQLGSQHQLDSMVSRESGFLFNNVLLLALVFATVVGVLFPMISELVKGVQITVGPPFYNQVNGPILLAL</sequence>
<keyword evidence="3" id="KW-1133">Transmembrane helix</keyword>
<accession>A0A0F8ZF39</accession>
<keyword evidence="3" id="KW-0812">Transmembrane</keyword>
<dbReference type="InterPro" id="IPR002541">
    <property type="entry name" value="Cyt_c_assembly"/>
</dbReference>
<feature type="domain" description="Cytochrome c-type biogenesis protein CcmF C-terminal" evidence="5">
    <location>
        <begin position="90"/>
        <end position="175"/>
    </location>
</feature>
<dbReference type="GO" id="GO:0020037">
    <property type="term" value="F:heme binding"/>
    <property type="evidence" value="ECO:0007669"/>
    <property type="project" value="InterPro"/>
</dbReference>
<dbReference type="GO" id="GO:0016020">
    <property type="term" value="C:membrane"/>
    <property type="evidence" value="ECO:0007669"/>
    <property type="project" value="InterPro"/>
</dbReference>
<evidence type="ECO:0000313" key="6">
    <source>
        <dbReference type="EMBL" id="KKK92422.1"/>
    </source>
</evidence>
<dbReference type="Pfam" id="PF01578">
    <property type="entry name" value="Cytochrom_C_asm"/>
    <property type="match status" value="1"/>
</dbReference>
<dbReference type="InterPro" id="IPR003567">
    <property type="entry name" value="Cyt_c_biogenesis"/>
</dbReference>
<gene>
    <name evidence="6" type="ORF">LCGC14_2703070</name>
</gene>
<dbReference type="GO" id="GO:0017004">
    <property type="term" value="P:cytochrome complex assembly"/>
    <property type="evidence" value="ECO:0007669"/>
    <property type="project" value="UniProtKB-KW"/>
</dbReference>
<feature type="transmembrane region" description="Helical" evidence="3">
    <location>
        <begin position="87"/>
        <end position="105"/>
    </location>
</feature>